<proteinExistence type="predicted"/>
<gene>
    <name evidence="1" type="ORF">O181_088073</name>
</gene>
<dbReference type="SUPFAM" id="SSF53098">
    <property type="entry name" value="Ribonuclease H-like"/>
    <property type="match status" value="1"/>
</dbReference>
<organism evidence="1 2">
    <name type="scientific">Austropuccinia psidii MF-1</name>
    <dbReference type="NCBI Taxonomy" id="1389203"/>
    <lineage>
        <taxon>Eukaryota</taxon>
        <taxon>Fungi</taxon>
        <taxon>Dikarya</taxon>
        <taxon>Basidiomycota</taxon>
        <taxon>Pucciniomycotina</taxon>
        <taxon>Pucciniomycetes</taxon>
        <taxon>Pucciniales</taxon>
        <taxon>Sphaerophragmiaceae</taxon>
        <taxon>Austropuccinia</taxon>
    </lineage>
</organism>
<comment type="caution">
    <text evidence="1">The sequence shown here is derived from an EMBL/GenBank/DDBJ whole genome shotgun (WGS) entry which is preliminary data.</text>
</comment>
<accession>A0A9Q3P270</accession>
<dbReference type="InterPro" id="IPR036397">
    <property type="entry name" value="RNaseH_sf"/>
</dbReference>
<dbReference type="Gene3D" id="3.30.420.10">
    <property type="entry name" value="Ribonuclease H-like superfamily/Ribonuclease H"/>
    <property type="match status" value="1"/>
</dbReference>
<evidence type="ECO:0000313" key="1">
    <source>
        <dbReference type="EMBL" id="MBW0548358.1"/>
    </source>
</evidence>
<dbReference type="InterPro" id="IPR012337">
    <property type="entry name" value="RNaseH-like_sf"/>
</dbReference>
<evidence type="ECO:0000313" key="2">
    <source>
        <dbReference type="Proteomes" id="UP000765509"/>
    </source>
</evidence>
<dbReference type="GO" id="GO:0003676">
    <property type="term" value="F:nucleic acid binding"/>
    <property type="evidence" value="ECO:0007669"/>
    <property type="project" value="InterPro"/>
</dbReference>
<name>A0A9Q3P270_9BASI</name>
<sequence>MLSFSTEYHPQTDGLEERMIQILEEIIRGFCPYGLELKESYGFTHYWHTFIPTSELEYKTSVHSPMGKTPSILGKGWNARLPEDTLRK</sequence>
<keyword evidence="2" id="KW-1185">Reference proteome</keyword>
<reference evidence="1" key="1">
    <citation type="submission" date="2021-03" db="EMBL/GenBank/DDBJ databases">
        <title>Draft genome sequence of rust myrtle Austropuccinia psidii MF-1, a brazilian biotype.</title>
        <authorList>
            <person name="Quecine M.C."/>
            <person name="Pachon D.M.R."/>
            <person name="Bonatelli M.L."/>
            <person name="Correr F.H."/>
            <person name="Franceschini L.M."/>
            <person name="Leite T.F."/>
            <person name="Margarido G.R.A."/>
            <person name="Almeida C.A."/>
            <person name="Ferrarezi J.A."/>
            <person name="Labate C.A."/>
        </authorList>
    </citation>
    <scope>NUCLEOTIDE SEQUENCE</scope>
    <source>
        <strain evidence="1">MF-1</strain>
    </source>
</reference>
<dbReference type="AlphaFoldDB" id="A0A9Q3P270"/>
<dbReference type="OrthoDB" id="2273864at2759"/>
<dbReference type="EMBL" id="AVOT02053571">
    <property type="protein sequence ID" value="MBW0548358.1"/>
    <property type="molecule type" value="Genomic_DNA"/>
</dbReference>
<protein>
    <submittedName>
        <fullName evidence="1">Uncharacterized protein</fullName>
    </submittedName>
</protein>
<dbReference type="Proteomes" id="UP000765509">
    <property type="component" value="Unassembled WGS sequence"/>
</dbReference>